<dbReference type="InterPro" id="IPR014219">
    <property type="entry name" value="SpoIVB"/>
</dbReference>
<dbReference type="NCBIfam" id="TIGR02860">
    <property type="entry name" value="spore_IV_B"/>
    <property type="match status" value="1"/>
</dbReference>
<dbReference type="InterPro" id="IPR036034">
    <property type="entry name" value="PDZ_sf"/>
</dbReference>
<dbReference type="SUPFAM" id="SSF50156">
    <property type="entry name" value="PDZ domain-like"/>
    <property type="match status" value="1"/>
</dbReference>
<organism evidence="2 3">
    <name type="scientific">Clostridium aestuarii</name>
    <dbReference type="NCBI Taxonomy" id="338193"/>
    <lineage>
        <taxon>Bacteria</taxon>
        <taxon>Bacillati</taxon>
        <taxon>Bacillota</taxon>
        <taxon>Clostridia</taxon>
        <taxon>Eubacteriales</taxon>
        <taxon>Clostridiaceae</taxon>
        <taxon>Clostridium</taxon>
    </lineage>
</organism>
<dbReference type="InterPro" id="IPR001478">
    <property type="entry name" value="PDZ"/>
</dbReference>
<dbReference type="GO" id="GO:0016787">
    <property type="term" value="F:hydrolase activity"/>
    <property type="evidence" value="ECO:0007669"/>
    <property type="project" value="UniProtKB-KW"/>
</dbReference>
<evidence type="ECO:0000313" key="3">
    <source>
        <dbReference type="Proteomes" id="UP001078443"/>
    </source>
</evidence>
<dbReference type="EC" id="3.4.21.116" evidence="2"/>
<dbReference type="SUPFAM" id="SSF50494">
    <property type="entry name" value="Trypsin-like serine proteases"/>
    <property type="match status" value="1"/>
</dbReference>
<dbReference type="InterPro" id="IPR009003">
    <property type="entry name" value="Peptidase_S1_PA"/>
</dbReference>
<sequence>MKKKVRCIICWTLIPLMIFAISMCYKLFIIPSTIFSREGQELESNNIIRLSEYNLYSKQYNKKNKILNIKLLGIVPVKSVFVKSIPEIYVYPGGIPVGVKLNTKGVLVVAFSDIDTNKGKAISPSAEGGLQLGDSITKINDNVINGSEELIREIDLNKSNKMKVTIERNNKTIEKTIKPVKDKTDDIYKIGLWVRDSTSGVGTLTFYDEKSEKFAALGHPITDVDTGTILKINNGEIVQSSIISLRKGQKGNPGELRGIFVNEDEDLGKVYKNTKCGIYGNSNKKLTCSKNNKPMKIALRTEVKEGKAKILTTIDGSEPRYYDIKIEKLLVQDNPGPKSMVIRVTDPELLNKTGGIVQGMSGSPIIQDNKIVGAVTHVLINKPNVGYGIYIEWMLRDAGILPNN</sequence>
<dbReference type="PROSITE" id="PS51494">
    <property type="entry name" value="SPOIVB"/>
    <property type="match status" value="1"/>
</dbReference>
<feature type="domain" description="Peptidase S55" evidence="1">
    <location>
        <begin position="171"/>
        <end position="404"/>
    </location>
</feature>
<dbReference type="Proteomes" id="UP001078443">
    <property type="component" value="Unassembled WGS sequence"/>
</dbReference>
<keyword evidence="2" id="KW-0378">Hydrolase</keyword>
<keyword evidence="3" id="KW-1185">Reference proteome</keyword>
<evidence type="ECO:0000259" key="1">
    <source>
        <dbReference type="PROSITE" id="PS51494"/>
    </source>
</evidence>
<protein>
    <submittedName>
        <fullName evidence="2">SpoIVB peptidase</fullName>
        <ecNumber evidence="2">3.4.21.116</ecNumber>
    </submittedName>
</protein>
<dbReference type="RefSeq" id="WP_268040045.1">
    <property type="nucleotide sequence ID" value="NZ_JAPQER010000002.1"/>
</dbReference>
<dbReference type="Pfam" id="PF13180">
    <property type="entry name" value="PDZ_2"/>
    <property type="match status" value="1"/>
</dbReference>
<proteinExistence type="predicted"/>
<reference evidence="2" key="1">
    <citation type="submission" date="2022-12" db="EMBL/GenBank/DDBJ databases">
        <authorList>
            <person name="Wang J."/>
        </authorList>
    </citation>
    <scope>NUCLEOTIDE SEQUENCE</scope>
    <source>
        <strain evidence="2">HY-45-18</strain>
    </source>
</reference>
<gene>
    <name evidence="2" type="primary">spoIVB</name>
    <name evidence="2" type="ORF">OW763_05320</name>
</gene>
<name>A0ABT4CXP4_9CLOT</name>
<dbReference type="EMBL" id="JAPQER010000002">
    <property type="protein sequence ID" value="MCY6483769.1"/>
    <property type="molecule type" value="Genomic_DNA"/>
</dbReference>
<dbReference type="Pfam" id="PF05580">
    <property type="entry name" value="Peptidase_S55"/>
    <property type="match status" value="1"/>
</dbReference>
<evidence type="ECO:0000313" key="2">
    <source>
        <dbReference type="EMBL" id="MCY6483769.1"/>
    </source>
</evidence>
<dbReference type="InterPro" id="IPR008763">
    <property type="entry name" value="Peptidase_S55"/>
</dbReference>
<dbReference type="Gene3D" id="2.30.42.10">
    <property type="match status" value="1"/>
</dbReference>
<comment type="caution">
    <text evidence="2">The sequence shown here is derived from an EMBL/GenBank/DDBJ whole genome shotgun (WGS) entry which is preliminary data.</text>
</comment>
<accession>A0ABT4CXP4</accession>